<feature type="domain" description="Peptidase C39-like" evidence="3">
    <location>
        <begin position="137"/>
        <end position="271"/>
    </location>
</feature>
<evidence type="ECO:0000259" key="3">
    <source>
        <dbReference type="Pfam" id="PF13529"/>
    </source>
</evidence>
<comment type="caution">
    <text evidence="4">The sequence shown here is derived from an EMBL/GenBank/DDBJ whole genome shotgun (WGS) entry which is preliminary data.</text>
</comment>
<dbReference type="Gene3D" id="3.90.70.10">
    <property type="entry name" value="Cysteine proteinases"/>
    <property type="match status" value="1"/>
</dbReference>
<dbReference type="EMBL" id="JBBMFE010000010">
    <property type="protein sequence ID" value="MEQ2473083.1"/>
    <property type="molecule type" value="Genomic_DNA"/>
</dbReference>
<keyword evidence="2" id="KW-0812">Transmembrane</keyword>
<evidence type="ECO:0000256" key="1">
    <source>
        <dbReference type="SAM" id="MobiDB-lite"/>
    </source>
</evidence>
<sequence>MTRQKNKAEYRDERTADPEDEWDVRRSRTDVRHRSGNTGNHRRGRRRNRQKARIRFLASMLGTLLEAILLVLVAYTALNLFCGFGKVNTQKLREQGYPESLIALVERNPETKDFVLDYPKYKGLEEIDISKDVMKGEIPHFLQWDERWGYETYGSDFLAVTGCGPTCLSMVTCGLTGDTQWNPYEVAKMAEDNGYYVDGSGSSWALMSSGAEKLGLTVSSVIFDAEHIRATLEAGQPIICVMGPGDFTNAGHFLVLTGVDKNGDIILQDPNSVKRTKQHWDVQKLMNQMKNLWAYSC</sequence>
<reference evidence="4 5" key="1">
    <citation type="submission" date="2024-03" db="EMBL/GenBank/DDBJ databases">
        <title>Human intestinal bacterial collection.</title>
        <authorList>
            <person name="Pauvert C."/>
            <person name="Hitch T.C.A."/>
            <person name="Clavel T."/>
        </authorList>
    </citation>
    <scope>NUCLEOTIDE SEQUENCE [LARGE SCALE GENOMIC DNA]</scope>
    <source>
        <strain evidence="4 5">CLA-AA-H132</strain>
    </source>
</reference>
<accession>A0ABV1FJ47</accession>
<name>A0ABV1FJ47_9FIRM</name>
<feature type="region of interest" description="Disordered" evidence="1">
    <location>
        <begin position="1"/>
        <end position="48"/>
    </location>
</feature>
<dbReference type="Proteomes" id="UP001438008">
    <property type="component" value="Unassembled WGS sequence"/>
</dbReference>
<keyword evidence="2" id="KW-0472">Membrane</keyword>
<evidence type="ECO:0000256" key="2">
    <source>
        <dbReference type="SAM" id="Phobius"/>
    </source>
</evidence>
<dbReference type="RefSeq" id="WP_349164864.1">
    <property type="nucleotide sequence ID" value="NZ_JBBMFE010000010.1"/>
</dbReference>
<gene>
    <name evidence="4" type="ORF">WMO29_11390</name>
</gene>
<evidence type="ECO:0000313" key="4">
    <source>
        <dbReference type="EMBL" id="MEQ2473083.1"/>
    </source>
</evidence>
<organism evidence="4 5">
    <name type="scientific">Laedolimicola intestinihominis</name>
    <dbReference type="NCBI Taxonomy" id="3133166"/>
    <lineage>
        <taxon>Bacteria</taxon>
        <taxon>Bacillati</taxon>
        <taxon>Bacillota</taxon>
        <taxon>Clostridia</taxon>
        <taxon>Lachnospirales</taxon>
        <taxon>Lachnospiraceae</taxon>
        <taxon>Laedolimicola</taxon>
    </lineage>
</organism>
<keyword evidence="5" id="KW-1185">Reference proteome</keyword>
<evidence type="ECO:0000313" key="5">
    <source>
        <dbReference type="Proteomes" id="UP001438008"/>
    </source>
</evidence>
<feature type="transmembrane region" description="Helical" evidence="2">
    <location>
        <begin position="56"/>
        <end position="78"/>
    </location>
</feature>
<feature type="compositionally biased region" description="Basic and acidic residues" evidence="1">
    <location>
        <begin position="1"/>
        <end position="33"/>
    </location>
</feature>
<dbReference type="Pfam" id="PF13529">
    <property type="entry name" value="Peptidase_C39_2"/>
    <property type="match status" value="1"/>
</dbReference>
<keyword evidence="2" id="KW-1133">Transmembrane helix</keyword>
<protein>
    <submittedName>
        <fullName evidence="4">C39 family peptidase</fullName>
    </submittedName>
</protein>
<proteinExistence type="predicted"/>
<dbReference type="InterPro" id="IPR039564">
    <property type="entry name" value="Peptidase_C39-like"/>
</dbReference>